<keyword evidence="1" id="KW-0963">Cytoplasm</keyword>
<dbReference type="GO" id="GO:0008616">
    <property type="term" value="P:tRNA queuosine(34) biosynthetic process"/>
    <property type="evidence" value="ECO:0007669"/>
    <property type="project" value="UniProtKB-KW"/>
</dbReference>
<comment type="caution">
    <text evidence="6">The sequence shown here is derived from an EMBL/GenBank/DDBJ whole genome shotgun (WGS) entry which is preliminary data.</text>
</comment>
<evidence type="ECO:0000313" key="7">
    <source>
        <dbReference type="Proteomes" id="UP000321328"/>
    </source>
</evidence>
<evidence type="ECO:0000256" key="3">
    <source>
        <dbReference type="ARBA" id="ARBA00022691"/>
    </source>
</evidence>
<keyword evidence="4" id="KW-0671">Queuosine biosynthesis</keyword>
<dbReference type="EMBL" id="BJVI01000023">
    <property type="protein sequence ID" value="GEL18640.1"/>
    <property type="molecule type" value="Genomic_DNA"/>
</dbReference>
<accession>A0A511D1H8</accession>
<dbReference type="PANTHER" id="PTHR30307">
    <property type="entry name" value="S-ADENOSYLMETHIONINE:TRNA RIBOSYLTRANSFERASE-ISOMERASE"/>
    <property type="match status" value="1"/>
</dbReference>
<dbReference type="AlphaFoldDB" id="A0A511D1H8"/>
<dbReference type="GO" id="GO:0051075">
    <property type="term" value="F:S-adenosylmethionine:tRNA ribosyltransferase-isomerase activity"/>
    <property type="evidence" value="ECO:0007669"/>
    <property type="project" value="TreeGrafter"/>
</dbReference>
<evidence type="ECO:0000256" key="1">
    <source>
        <dbReference type="ARBA" id="ARBA00022490"/>
    </source>
</evidence>
<evidence type="ECO:0000256" key="2">
    <source>
        <dbReference type="ARBA" id="ARBA00022679"/>
    </source>
</evidence>
<keyword evidence="3" id="KW-0949">S-adenosyl-L-methionine</keyword>
<keyword evidence="2" id="KW-0808">Transferase</keyword>
<dbReference type="PANTHER" id="PTHR30307:SF0">
    <property type="entry name" value="S-ADENOSYLMETHIONINE:TRNA RIBOSYLTRANSFERASE-ISOMERASE"/>
    <property type="match status" value="1"/>
</dbReference>
<reference evidence="6 7" key="1">
    <citation type="submission" date="2019-07" db="EMBL/GenBank/DDBJ databases">
        <title>Whole genome shotgun sequence of Pseudonocardia asaccharolytica NBRC 16224.</title>
        <authorList>
            <person name="Hosoyama A."/>
            <person name="Uohara A."/>
            <person name="Ohji S."/>
            <person name="Ichikawa N."/>
        </authorList>
    </citation>
    <scope>NUCLEOTIDE SEQUENCE [LARGE SCALE GENOMIC DNA]</scope>
    <source>
        <strain evidence="6 7">NBRC 16224</strain>
    </source>
</reference>
<dbReference type="STRING" id="1123024.GCA_000423625_02605"/>
<feature type="region of interest" description="Disordered" evidence="5">
    <location>
        <begin position="1"/>
        <end position="24"/>
    </location>
</feature>
<keyword evidence="7" id="KW-1185">Reference proteome</keyword>
<dbReference type="InterPro" id="IPR042118">
    <property type="entry name" value="QueA_dom1"/>
</dbReference>
<dbReference type="InterPro" id="IPR003699">
    <property type="entry name" value="QueA"/>
</dbReference>
<dbReference type="OrthoDB" id="9783887at2"/>
<organism evidence="6 7">
    <name type="scientific">Pseudonocardia asaccharolytica DSM 44247 = NBRC 16224</name>
    <dbReference type="NCBI Taxonomy" id="1123024"/>
    <lineage>
        <taxon>Bacteria</taxon>
        <taxon>Bacillati</taxon>
        <taxon>Actinomycetota</taxon>
        <taxon>Actinomycetes</taxon>
        <taxon>Pseudonocardiales</taxon>
        <taxon>Pseudonocardiaceae</taxon>
        <taxon>Pseudonocardia</taxon>
    </lineage>
</organism>
<protein>
    <submittedName>
        <fullName evidence="6">Queuosine biosynthesis protein</fullName>
    </submittedName>
</protein>
<evidence type="ECO:0000256" key="5">
    <source>
        <dbReference type="SAM" id="MobiDB-lite"/>
    </source>
</evidence>
<dbReference type="Proteomes" id="UP000321328">
    <property type="component" value="Unassembled WGS sequence"/>
</dbReference>
<evidence type="ECO:0000313" key="6">
    <source>
        <dbReference type="EMBL" id="GEL18640.1"/>
    </source>
</evidence>
<dbReference type="RefSeq" id="WP_051232927.1">
    <property type="nucleotide sequence ID" value="NZ_AUII01000010.1"/>
</dbReference>
<dbReference type="Gene3D" id="2.40.10.240">
    <property type="entry name" value="QueA-like"/>
    <property type="match status" value="1"/>
</dbReference>
<dbReference type="Gene3D" id="3.40.1780.10">
    <property type="entry name" value="QueA-like"/>
    <property type="match status" value="2"/>
</dbReference>
<gene>
    <name evidence="6" type="ORF">PA7_24770</name>
</gene>
<dbReference type="Pfam" id="PF02547">
    <property type="entry name" value="Queuosine_synth"/>
    <property type="match status" value="1"/>
</dbReference>
<dbReference type="SUPFAM" id="SSF111337">
    <property type="entry name" value="QueA-like"/>
    <property type="match status" value="1"/>
</dbReference>
<sequence length="370" mass="39308">MTAATRFELPPELSATEPPEARGAARDDVRLLVARPTGSIRHRRFRDLPTALVPGDLVVVNTSPTAPAAVDALRGDGRGVTVHISGPVPGGPEEFVVELRSPGGERVSDGRAGEQIELPGNGSVVLRGGHPDEAVRAGSRLWRARFDIGADLMGWLHRHGRPISYSYLRRHWPLSAFQTIFARPGTADGHPFPSAEMPSAARPFTHPVLAALAARGVGVAEIVLHTGVSSLEADEVPLPERYRVPPATADAVNATRAAGGRVVAVGTTVTRALETVAAADRTVRAGAGWTDLVLGPDRPARIVGGLITGWHEPQASHLLLLEAVAGGELVARAYAAALAERYRWHEFGDTCLLFGPDRLLPATTTTDRIR</sequence>
<dbReference type="InterPro" id="IPR042119">
    <property type="entry name" value="QueA_dom2"/>
</dbReference>
<proteinExistence type="predicted"/>
<name>A0A511D1H8_9PSEU</name>
<dbReference type="InterPro" id="IPR036100">
    <property type="entry name" value="QueA_sf"/>
</dbReference>
<evidence type="ECO:0000256" key="4">
    <source>
        <dbReference type="ARBA" id="ARBA00022785"/>
    </source>
</evidence>